<organism evidence="1 2">
    <name type="scientific">Riccia fluitans</name>
    <dbReference type="NCBI Taxonomy" id="41844"/>
    <lineage>
        <taxon>Eukaryota</taxon>
        <taxon>Viridiplantae</taxon>
        <taxon>Streptophyta</taxon>
        <taxon>Embryophyta</taxon>
        <taxon>Marchantiophyta</taxon>
        <taxon>Marchantiopsida</taxon>
        <taxon>Marchantiidae</taxon>
        <taxon>Marchantiales</taxon>
        <taxon>Ricciaceae</taxon>
        <taxon>Riccia</taxon>
    </lineage>
</organism>
<protein>
    <submittedName>
        <fullName evidence="1">Uncharacterized protein</fullName>
    </submittedName>
</protein>
<accession>A0ABD1XQP0</accession>
<name>A0ABD1XQP0_9MARC</name>
<comment type="caution">
    <text evidence="1">The sequence shown here is derived from an EMBL/GenBank/DDBJ whole genome shotgun (WGS) entry which is preliminary data.</text>
</comment>
<reference evidence="1 2" key="1">
    <citation type="submission" date="2024-09" db="EMBL/GenBank/DDBJ databases">
        <title>Chromosome-scale assembly of Riccia fluitans.</title>
        <authorList>
            <person name="Paukszto L."/>
            <person name="Sawicki J."/>
            <person name="Karawczyk K."/>
            <person name="Piernik-Szablinska J."/>
            <person name="Szczecinska M."/>
            <person name="Mazdziarz M."/>
        </authorList>
    </citation>
    <scope>NUCLEOTIDE SEQUENCE [LARGE SCALE GENOMIC DNA]</scope>
    <source>
        <strain evidence="1">Rf_01</strain>
        <tissue evidence="1">Aerial parts of the thallus</tissue>
    </source>
</reference>
<dbReference type="Proteomes" id="UP001605036">
    <property type="component" value="Unassembled WGS sequence"/>
</dbReference>
<dbReference type="EMBL" id="JBHFFA010000007">
    <property type="protein sequence ID" value="KAL2611080.1"/>
    <property type="molecule type" value="Genomic_DNA"/>
</dbReference>
<keyword evidence="2" id="KW-1185">Reference proteome</keyword>
<proteinExistence type="predicted"/>
<evidence type="ECO:0000313" key="1">
    <source>
        <dbReference type="EMBL" id="KAL2611080.1"/>
    </source>
</evidence>
<sequence length="163" mass="17745">MEKSKPSVRGVHWKKTAAGLGQIQKKLNKAKNQGKISSAVVISSGLDDEEAQHGRAQHDWQDVVLSSSATESPAEECKKKLIASSITKKKSGNNKNCFVSFAEYEDSLKSTPFVFKRRLSRLDWCKLHTIDVDKIIRKAGVVVCSEISASGGRNNSSTAPGEA</sequence>
<gene>
    <name evidence="1" type="ORF">R1flu_022772</name>
</gene>
<evidence type="ECO:0000313" key="2">
    <source>
        <dbReference type="Proteomes" id="UP001605036"/>
    </source>
</evidence>
<dbReference type="AlphaFoldDB" id="A0ABD1XQP0"/>